<feature type="transmembrane region" description="Helical" evidence="6">
    <location>
        <begin position="245"/>
        <end position="270"/>
    </location>
</feature>
<reference evidence="8 9" key="2">
    <citation type="submission" date="2018-02" db="EMBL/GenBank/DDBJ databases">
        <authorList>
            <person name="Cohen D.B."/>
            <person name="Kent A.D."/>
        </authorList>
    </citation>
    <scope>NUCLEOTIDE SEQUENCE [LARGE SCALE GENOMIC DNA]</scope>
    <source>
        <strain evidence="8 9">CECT 9216</strain>
    </source>
</reference>
<protein>
    <submittedName>
        <fullName evidence="8">Ribonuclease BN-like family protein</fullName>
    </submittedName>
</protein>
<dbReference type="Pfam" id="PF03631">
    <property type="entry name" value="Virul_fac_BrkB"/>
    <property type="match status" value="1"/>
</dbReference>
<accession>A0A2N9KB55</accession>
<evidence type="ECO:0000256" key="6">
    <source>
        <dbReference type="SAM" id="Phobius"/>
    </source>
</evidence>
<evidence type="ECO:0000256" key="3">
    <source>
        <dbReference type="ARBA" id="ARBA00022692"/>
    </source>
</evidence>
<organism evidence="8 9">
    <name type="scientific">Leuconostoc suionicum</name>
    <dbReference type="NCBI Taxonomy" id="1511761"/>
    <lineage>
        <taxon>Bacteria</taxon>
        <taxon>Bacillati</taxon>
        <taxon>Bacillota</taxon>
        <taxon>Bacilli</taxon>
        <taxon>Lactobacillales</taxon>
        <taxon>Lactobacillaceae</taxon>
        <taxon>Leuconostoc</taxon>
    </lineage>
</organism>
<evidence type="ECO:0000256" key="4">
    <source>
        <dbReference type="ARBA" id="ARBA00022989"/>
    </source>
</evidence>
<dbReference type="GeneID" id="99673622"/>
<feature type="transmembrane region" description="Helical" evidence="6">
    <location>
        <begin position="206"/>
        <end position="225"/>
    </location>
</feature>
<gene>
    <name evidence="7" type="ORF">LES8486_01036</name>
    <name evidence="8" type="ORF">LES9216_01183</name>
</gene>
<dbReference type="EMBL" id="OKQU01000001">
    <property type="protein sequence ID" value="SPE07315.1"/>
    <property type="molecule type" value="Genomic_DNA"/>
</dbReference>
<feature type="transmembrane region" description="Helical" evidence="6">
    <location>
        <begin position="137"/>
        <end position="162"/>
    </location>
</feature>
<dbReference type="GO" id="GO:0005886">
    <property type="term" value="C:plasma membrane"/>
    <property type="evidence" value="ECO:0007669"/>
    <property type="project" value="UniProtKB-SubCell"/>
</dbReference>
<dbReference type="InterPro" id="IPR017039">
    <property type="entry name" value="Virul_fac_BrkB"/>
</dbReference>
<reference evidence="7 10" key="1">
    <citation type="submission" date="2018-02" db="EMBL/GenBank/DDBJ databases">
        <authorList>
            <person name="Rodrigo-Torres L."/>
            <person name="Arahal R. D."/>
            <person name="Lucena T."/>
        </authorList>
    </citation>
    <scope>NUCLEOTIDE SEQUENCE [LARGE SCALE GENOMIC DNA]</scope>
    <source>
        <strain evidence="7 10">CECT 8486</strain>
    </source>
</reference>
<dbReference type="PANTHER" id="PTHR30213:SF0">
    <property type="entry name" value="UPF0761 MEMBRANE PROTEIN YIHY"/>
    <property type="match status" value="1"/>
</dbReference>
<evidence type="ECO:0000313" key="9">
    <source>
        <dbReference type="Proteomes" id="UP000237923"/>
    </source>
</evidence>
<dbReference type="RefSeq" id="WP_072613182.1">
    <property type="nucleotide sequence ID" value="NZ_AP017935.1"/>
</dbReference>
<dbReference type="Proteomes" id="UP000237923">
    <property type="component" value="Unassembled WGS sequence"/>
</dbReference>
<evidence type="ECO:0000313" key="7">
    <source>
        <dbReference type="EMBL" id="SPD92036.1"/>
    </source>
</evidence>
<evidence type="ECO:0000256" key="5">
    <source>
        <dbReference type="ARBA" id="ARBA00023136"/>
    </source>
</evidence>
<feature type="transmembrane region" description="Helical" evidence="6">
    <location>
        <begin position="37"/>
        <end position="61"/>
    </location>
</feature>
<dbReference type="KEGG" id="lsu:A6B45_02395"/>
<feature type="transmembrane region" description="Helical" evidence="6">
    <location>
        <begin position="97"/>
        <end position="116"/>
    </location>
</feature>
<dbReference type="Proteomes" id="UP000239237">
    <property type="component" value="Unassembled WGS sequence"/>
</dbReference>
<dbReference type="AlphaFoldDB" id="A0A2N9KB55"/>
<evidence type="ECO:0000256" key="1">
    <source>
        <dbReference type="ARBA" id="ARBA00004651"/>
    </source>
</evidence>
<dbReference type="PIRSF" id="PIRSF035875">
    <property type="entry name" value="RNase_BN"/>
    <property type="match status" value="1"/>
</dbReference>
<comment type="subcellular location">
    <subcellularLocation>
        <location evidence="1">Cell membrane</location>
        <topology evidence="1">Multi-pass membrane protein</topology>
    </subcellularLocation>
</comment>
<evidence type="ECO:0000313" key="8">
    <source>
        <dbReference type="EMBL" id="SPE07315.1"/>
    </source>
</evidence>
<proteinExistence type="predicted"/>
<keyword evidence="4 6" id="KW-1133">Transmembrane helix</keyword>
<name>A0A2N9KB55_9LACO</name>
<dbReference type="EMBL" id="OKQR01000001">
    <property type="protein sequence ID" value="SPD92036.1"/>
    <property type="molecule type" value="Genomic_DNA"/>
</dbReference>
<keyword evidence="10" id="KW-1185">Reference proteome</keyword>
<keyword evidence="2" id="KW-1003">Cell membrane</keyword>
<dbReference type="PANTHER" id="PTHR30213">
    <property type="entry name" value="INNER MEMBRANE PROTEIN YHJD"/>
    <property type="match status" value="1"/>
</dbReference>
<keyword evidence="3 6" id="KW-0812">Transmembrane</keyword>
<keyword evidence="5 6" id="KW-0472">Membrane</keyword>
<feature type="transmembrane region" description="Helical" evidence="6">
    <location>
        <begin position="182"/>
        <end position="199"/>
    </location>
</feature>
<sequence>MNKKIMHKWRVLDARLKISTLSIFFTRSQIGYVGPTFAYYALLTVFPILMGAALIVSFTSISTADLLAMMRNVLPKNIENIVIPIMESVLSSRSTSLLSFSVLFTIWSISRVIAVFRQSFNAIADVKEHINSLFTRAFSFIWLLFILTLFALLMVGSNVLTIVIQHLPYSEWTNFLQHQTRWFIWLGIWLALVMMNFFLPAKDARAPFRFVLVGSFLELVMLNLLNRGFTFYAQFALGKYDFYQSVSSMIAMLIWLNLIATILVLGYVIIKWLSVINWRKEDVSKQ</sequence>
<evidence type="ECO:0000313" key="10">
    <source>
        <dbReference type="Proteomes" id="UP000239237"/>
    </source>
</evidence>
<evidence type="ECO:0000256" key="2">
    <source>
        <dbReference type="ARBA" id="ARBA00022475"/>
    </source>
</evidence>